<reference evidence="2" key="1">
    <citation type="submission" date="2023-03" db="EMBL/GenBank/DDBJ databases">
        <title>Mating type loci evolution in Malassezia.</title>
        <authorList>
            <person name="Coelho M.A."/>
        </authorList>
    </citation>
    <scope>NUCLEOTIDE SEQUENCE</scope>
    <source>
        <strain evidence="2">CBS 9557</strain>
    </source>
</reference>
<feature type="domain" description="WLM" evidence="1">
    <location>
        <begin position="122"/>
        <end position="272"/>
    </location>
</feature>
<sequence length="272" mass="30423">MPAEDACLDITVQHRGATYEIRISSAASLLDLQQEVYALTRVQPAHQKLLAPLASQRMAQAIRSGKAESTMLQDLGLHTPLRLTVIGAISTEVEQMQRHEAQAQRLHQPRSLHPSLLRDAKPRSTATPQTLVFGRCEVHPSTWPSSDVYAHVLRYLERLASDPAILSLCRSHGYRVGVLTELLPHEHPELLGLNENRGQRILLRVRTDAADGMRDYATTRRVLLHELAHNEVRGFADQIDGHPPAFKILNSQLNQEVLAWEQAQARGTHVLS</sequence>
<dbReference type="SUPFAM" id="SSF54236">
    <property type="entry name" value="Ubiquitin-like"/>
    <property type="match status" value="1"/>
</dbReference>
<dbReference type="EMBL" id="CP119897">
    <property type="protein sequence ID" value="WFD28278.1"/>
    <property type="molecule type" value="Genomic_DNA"/>
</dbReference>
<accession>A0AAF0EPI2</accession>
<name>A0AAF0EPI2_9BASI</name>
<evidence type="ECO:0000313" key="3">
    <source>
        <dbReference type="Proteomes" id="UP001213623"/>
    </source>
</evidence>
<evidence type="ECO:0000313" key="2">
    <source>
        <dbReference type="EMBL" id="WFD28278.1"/>
    </source>
</evidence>
<evidence type="ECO:0000259" key="1">
    <source>
        <dbReference type="PROSITE" id="PS51397"/>
    </source>
</evidence>
<keyword evidence="3" id="KW-1185">Reference proteome</keyword>
<dbReference type="InterPro" id="IPR029071">
    <property type="entry name" value="Ubiquitin-like_domsf"/>
</dbReference>
<dbReference type="AlphaFoldDB" id="A0AAF0EPI2"/>
<organism evidence="2 3">
    <name type="scientific">Malassezia nana</name>
    <dbReference type="NCBI Taxonomy" id="180528"/>
    <lineage>
        <taxon>Eukaryota</taxon>
        <taxon>Fungi</taxon>
        <taxon>Dikarya</taxon>
        <taxon>Basidiomycota</taxon>
        <taxon>Ustilaginomycotina</taxon>
        <taxon>Malasseziomycetes</taxon>
        <taxon>Malasseziales</taxon>
        <taxon>Malasseziaceae</taxon>
        <taxon>Malassezia</taxon>
    </lineage>
</organism>
<dbReference type="Gene3D" id="3.10.20.90">
    <property type="entry name" value="Phosphatidylinositol 3-kinase Catalytic Subunit, Chain A, domain 1"/>
    <property type="match status" value="1"/>
</dbReference>
<dbReference type="InterPro" id="IPR013536">
    <property type="entry name" value="WLM_dom"/>
</dbReference>
<dbReference type="PANTHER" id="PTHR47795">
    <property type="entry name" value="UBIQUITIN AND WLM DOMAIN-CONTAINING METALLOPROTEASE SPCC1442.07C"/>
    <property type="match status" value="1"/>
</dbReference>
<dbReference type="Proteomes" id="UP001213623">
    <property type="component" value="Chromosome 6"/>
</dbReference>
<dbReference type="GO" id="GO:0070628">
    <property type="term" value="F:proteasome binding"/>
    <property type="evidence" value="ECO:0007669"/>
    <property type="project" value="TreeGrafter"/>
</dbReference>
<protein>
    <recommendedName>
        <fullName evidence="1">WLM domain-containing protein</fullName>
    </recommendedName>
</protein>
<dbReference type="Pfam" id="PF08325">
    <property type="entry name" value="WLM"/>
    <property type="match status" value="1"/>
</dbReference>
<proteinExistence type="predicted"/>
<dbReference type="PANTHER" id="PTHR47795:SF1">
    <property type="entry name" value="DNA-DEPENDENT METALLOPROTEASE WSS1 HOMOLOG 2"/>
    <property type="match status" value="1"/>
</dbReference>
<gene>
    <name evidence="2" type="ORF">MNAN1_003286</name>
</gene>
<dbReference type="PROSITE" id="PS51397">
    <property type="entry name" value="WLM"/>
    <property type="match status" value="1"/>
</dbReference>